<dbReference type="PANTHER" id="PTHR11360:SF234">
    <property type="entry name" value="MFS-TYPE TRANSPORTER DBAD-RELATED"/>
    <property type="match status" value="1"/>
</dbReference>
<keyword evidence="3" id="KW-1133">Transmembrane helix</keyword>
<comment type="similarity">
    <text evidence="2">Belongs to the major facilitator superfamily. Monocarboxylate porter (TC 2.A.1.13) family.</text>
</comment>
<accession>A0A8H4QL86</accession>
<dbReference type="InterPro" id="IPR020846">
    <property type="entry name" value="MFS_dom"/>
</dbReference>
<keyword evidence="3" id="KW-0812">Transmembrane</keyword>
<keyword evidence="3" id="KW-0472">Membrane</keyword>
<feature type="transmembrane region" description="Helical" evidence="3">
    <location>
        <begin position="123"/>
        <end position="144"/>
    </location>
</feature>
<organism evidence="5 6">
    <name type="scientific">Agrocybe pediades</name>
    <dbReference type="NCBI Taxonomy" id="84607"/>
    <lineage>
        <taxon>Eukaryota</taxon>
        <taxon>Fungi</taxon>
        <taxon>Dikarya</taxon>
        <taxon>Basidiomycota</taxon>
        <taxon>Agaricomycotina</taxon>
        <taxon>Agaricomycetes</taxon>
        <taxon>Agaricomycetidae</taxon>
        <taxon>Agaricales</taxon>
        <taxon>Agaricineae</taxon>
        <taxon>Strophariaceae</taxon>
        <taxon>Agrocybe</taxon>
    </lineage>
</organism>
<feature type="transmembrane region" description="Helical" evidence="3">
    <location>
        <begin position="150"/>
        <end position="173"/>
    </location>
</feature>
<reference evidence="5 6" key="1">
    <citation type="submission" date="2019-12" db="EMBL/GenBank/DDBJ databases">
        <authorList>
            <person name="Floudas D."/>
            <person name="Bentzer J."/>
            <person name="Ahren D."/>
            <person name="Johansson T."/>
            <person name="Persson P."/>
            <person name="Tunlid A."/>
        </authorList>
    </citation>
    <scope>NUCLEOTIDE SEQUENCE [LARGE SCALE GENOMIC DNA]</scope>
    <source>
        <strain evidence="5 6">CBS 102.39</strain>
    </source>
</reference>
<feature type="transmembrane region" description="Helical" evidence="3">
    <location>
        <begin position="392"/>
        <end position="417"/>
    </location>
</feature>
<feature type="transmembrane region" description="Helical" evidence="3">
    <location>
        <begin position="263"/>
        <end position="287"/>
    </location>
</feature>
<evidence type="ECO:0000313" key="6">
    <source>
        <dbReference type="Proteomes" id="UP000521872"/>
    </source>
</evidence>
<dbReference type="PROSITE" id="PS50850">
    <property type="entry name" value="MFS"/>
    <property type="match status" value="1"/>
</dbReference>
<evidence type="ECO:0000256" key="1">
    <source>
        <dbReference type="ARBA" id="ARBA00004141"/>
    </source>
</evidence>
<dbReference type="EMBL" id="JAACJL010000046">
    <property type="protein sequence ID" value="KAF4613202.1"/>
    <property type="molecule type" value="Genomic_DNA"/>
</dbReference>
<sequence length="452" mass="49096">MLEASIEAKQELDLERRFANEAGSVEKPSAIVSDVSPESTVEGDENDIPDGGWRAWLVVFGAFLNQVTTFGYTNAYGVYNDFYVREYLVETSTSSQISWIGSVQLWLVLSVGLVSGRAFDAGYFYALIVGGAVLFVFCLFMISISEAEHYYQIFLAQGIGLGIAIGISYIPAVGIIGHYFRKRRALAIGLATSGSAFGGTIHPIMLNAWFHGSWGFHSGVKASAGLCAGLLILSLILMKPRYPKNKRKASSTLKSLRYFLRDMPYVIMILGTVLTICGLYYPIFFLQLNAIKNGIDPTLAFYTLAILNGGSVIGRILPNMIVHKFGAFNVIVPSVYIASILVFCTLAIKDVPGTMIFAILYGFFSGSYASVLPPMIAVTAENDGEIGARMGICLTFTGLGGLIGTPIAGALLSTSFIWWRPTLFSGIAVMCGATCFFTARTLLAKRKQTNWI</sequence>
<evidence type="ECO:0000259" key="4">
    <source>
        <dbReference type="PROSITE" id="PS50850"/>
    </source>
</evidence>
<feature type="transmembrane region" description="Helical" evidence="3">
    <location>
        <begin position="185"/>
        <end position="210"/>
    </location>
</feature>
<keyword evidence="6" id="KW-1185">Reference proteome</keyword>
<dbReference type="InterPro" id="IPR036259">
    <property type="entry name" value="MFS_trans_sf"/>
</dbReference>
<evidence type="ECO:0000313" key="5">
    <source>
        <dbReference type="EMBL" id="KAF4613202.1"/>
    </source>
</evidence>
<dbReference type="PANTHER" id="PTHR11360">
    <property type="entry name" value="MONOCARBOXYLATE TRANSPORTER"/>
    <property type="match status" value="1"/>
</dbReference>
<comment type="subcellular location">
    <subcellularLocation>
        <location evidence="1">Membrane</location>
        <topology evidence="1">Multi-pass membrane protein</topology>
    </subcellularLocation>
</comment>
<protein>
    <recommendedName>
        <fullName evidence="4">Major facilitator superfamily (MFS) profile domain-containing protein</fullName>
    </recommendedName>
</protein>
<evidence type="ECO:0000256" key="3">
    <source>
        <dbReference type="SAM" id="Phobius"/>
    </source>
</evidence>
<feature type="transmembrane region" description="Helical" evidence="3">
    <location>
        <begin position="325"/>
        <end position="348"/>
    </location>
</feature>
<comment type="caution">
    <text evidence="5">The sequence shown here is derived from an EMBL/GenBank/DDBJ whole genome shotgun (WGS) entry which is preliminary data.</text>
</comment>
<dbReference type="InterPro" id="IPR011701">
    <property type="entry name" value="MFS"/>
</dbReference>
<feature type="transmembrane region" description="Helical" evidence="3">
    <location>
        <begin position="354"/>
        <end position="380"/>
    </location>
</feature>
<feature type="transmembrane region" description="Helical" evidence="3">
    <location>
        <begin position="299"/>
        <end position="318"/>
    </location>
</feature>
<name>A0A8H4QL86_9AGAR</name>
<gene>
    <name evidence="5" type="ORF">D9613_010955</name>
</gene>
<evidence type="ECO:0000256" key="2">
    <source>
        <dbReference type="ARBA" id="ARBA00006727"/>
    </source>
</evidence>
<feature type="domain" description="Major facilitator superfamily (MFS) profile" evidence="4">
    <location>
        <begin position="54"/>
        <end position="450"/>
    </location>
</feature>
<feature type="transmembrane region" description="Helical" evidence="3">
    <location>
        <begin position="222"/>
        <end position="242"/>
    </location>
</feature>
<dbReference type="AlphaFoldDB" id="A0A8H4QL86"/>
<dbReference type="InterPro" id="IPR050327">
    <property type="entry name" value="Proton-linked_MCT"/>
</dbReference>
<dbReference type="Gene3D" id="1.20.1250.20">
    <property type="entry name" value="MFS general substrate transporter like domains"/>
    <property type="match status" value="2"/>
</dbReference>
<feature type="transmembrane region" description="Helical" evidence="3">
    <location>
        <begin position="55"/>
        <end position="77"/>
    </location>
</feature>
<dbReference type="SUPFAM" id="SSF103473">
    <property type="entry name" value="MFS general substrate transporter"/>
    <property type="match status" value="1"/>
</dbReference>
<proteinExistence type="inferred from homology"/>
<feature type="transmembrane region" description="Helical" evidence="3">
    <location>
        <begin position="97"/>
        <end position="116"/>
    </location>
</feature>
<dbReference type="Proteomes" id="UP000521872">
    <property type="component" value="Unassembled WGS sequence"/>
</dbReference>
<dbReference type="Pfam" id="PF07690">
    <property type="entry name" value="MFS_1"/>
    <property type="match status" value="1"/>
</dbReference>
<dbReference type="GO" id="GO:0022857">
    <property type="term" value="F:transmembrane transporter activity"/>
    <property type="evidence" value="ECO:0007669"/>
    <property type="project" value="InterPro"/>
</dbReference>
<feature type="transmembrane region" description="Helical" evidence="3">
    <location>
        <begin position="423"/>
        <end position="443"/>
    </location>
</feature>
<dbReference type="GO" id="GO:0016020">
    <property type="term" value="C:membrane"/>
    <property type="evidence" value="ECO:0007669"/>
    <property type="project" value="UniProtKB-SubCell"/>
</dbReference>